<comment type="subcellular location">
    <subcellularLocation>
        <location evidence="1">Membrane</location>
        <topology evidence="1">Multi-pass membrane protein</topology>
    </subcellularLocation>
</comment>
<feature type="transmembrane region" description="Helical" evidence="6">
    <location>
        <begin position="104"/>
        <end position="127"/>
    </location>
</feature>
<feature type="transmembrane region" description="Helical" evidence="6">
    <location>
        <begin position="12"/>
        <end position="31"/>
    </location>
</feature>
<dbReference type="InterPro" id="IPR010658">
    <property type="entry name" value="Nodulin-like"/>
</dbReference>
<feature type="transmembrane region" description="Helical" evidence="6">
    <location>
        <begin position="170"/>
        <end position="190"/>
    </location>
</feature>
<evidence type="ECO:0000313" key="8">
    <source>
        <dbReference type="EMBL" id="PHH69512.1"/>
    </source>
</evidence>
<feature type="transmembrane region" description="Helical" evidence="6">
    <location>
        <begin position="139"/>
        <end position="164"/>
    </location>
</feature>
<proteinExistence type="predicted"/>
<feature type="transmembrane region" description="Helical" evidence="6">
    <location>
        <begin position="78"/>
        <end position="98"/>
    </location>
</feature>
<protein>
    <recommendedName>
        <fullName evidence="7">Nodulin-like domain-containing protein</fullName>
    </recommendedName>
</protein>
<dbReference type="GO" id="GO:0000329">
    <property type="term" value="C:fungal-type vacuole membrane"/>
    <property type="evidence" value="ECO:0007669"/>
    <property type="project" value="TreeGrafter"/>
</dbReference>
<dbReference type="Gene3D" id="1.20.1250.20">
    <property type="entry name" value="MFS general substrate transporter like domains"/>
    <property type="match status" value="1"/>
</dbReference>
<evidence type="ECO:0000256" key="1">
    <source>
        <dbReference type="ARBA" id="ARBA00004141"/>
    </source>
</evidence>
<evidence type="ECO:0000259" key="7">
    <source>
        <dbReference type="Pfam" id="PF06813"/>
    </source>
</evidence>
<dbReference type="Pfam" id="PF06813">
    <property type="entry name" value="Nodulin-like"/>
    <property type="match status" value="1"/>
</dbReference>
<dbReference type="SUPFAM" id="SSF103473">
    <property type="entry name" value="MFS general substrate transporter"/>
    <property type="match status" value="1"/>
</dbReference>
<feature type="domain" description="Nodulin-like" evidence="7">
    <location>
        <begin position="16"/>
        <end position="196"/>
    </location>
</feature>
<evidence type="ECO:0000256" key="4">
    <source>
        <dbReference type="ARBA" id="ARBA00023136"/>
    </source>
</evidence>
<dbReference type="EMBL" id="NJES01000751">
    <property type="protein sequence ID" value="PHH69512.1"/>
    <property type="molecule type" value="Genomic_DNA"/>
</dbReference>
<dbReference type="AlphaFoldDB" id="A0A2C5YQA9"/>
<evidence type="ECO:0000313" key="9">
    <source>
        <dbReference type="Proteomes" id="UP000226431"/>
    </source>
</evidence>
<keyword evidence="4 6" id="KW-0472">Membrane</keyword>
<dbReference type="InterPro" id="IPR036259">
    <property type="entry name" value="MFS_trans_sf"/>
</dbReference>
<dbReference type="Proteomes" id="UP000226431">
    <property type="component" value="Unassembled WGS sequence"/>
</dbReference>
<dbReference type="STRING" id="2004952.A0A2C5YQA9"/>
<organism evidence="8 9">
    <name type="scientific">Ophiocordyceps camponoti-rufipedis</name>
    <dbReference type="NCBI Taxonomy" id="2004952"/>
    <lineage>
        <taxon>Eukaryota</taxon>
        <taxon>Fungi</taxon>
        <taxon>Dikarya</taxon>
        <taxon>Ascomycota</taxon>
        <taxon>Pezizomycotina</taxon>
        <taxon>Sordariomycetes</taxon>
        <taxon>Hypocreomycetidae</taxon>
        <taxon>Hypocreales</taxon>
        <taxon>Ophiocordycipitaceae</taxon>
        <taxon>Ophiocordyceps</taxon>
    </lineage>
</organism>
<keyword evidence="3 6" id="KW-1133">Transmembrane helix</keyword>
<feature type="transmembrane region" description="Helical" evidence="6">
    <location>
        <begin position="278"/>
        <end position="300"/>
    </location>
</feature>
<comment type="caution">
    <text evidence="8">The sequence shown here is derived from an EMBL/GenBank/DDBJ whole genome shotgun (WGS) entry which is preliminary data.</text>
</comment>
<keyword evidence="9" id="KW-1185">Reference proteome</keyword>
<dbReference type="OrthoDB" id="410267at2759"/>
<gene>
    <name evidence="8" type="ORF">CDD80_6687</name>
</gene>
<dbReference type="PANTHER" id="PTHR21576:SF158">
    <property type="entry name" value="RIBOSOMAL RNA-PROCESSING PROTEIN 12-LIKE CONSERVED DOMAIN-CONTAINING PROTEIN"/>
    <property type="match status" value="1"/>
</dbReference>
<keyword evidence="2 6" id="KW-0812">Transmembrane</keyword>
<evidence type="ECO:0000256" key="6">
    <source>
        <dbReference type="SAM" id="Phobius"/>
    </source>
</evidence>
<feature type="region of interest" description="Disordered" evidence="5">
    <location>
        <begin position="213"/>
        <end position="232"/>
    </location>
</feature>
<evidence type="ECO:0000256" key="2">
    <source>
        <dbReference type="ARBA" id="ARBA00022692"/>
    </source>
</evidence>
<evidence type="ECO:0000256" key="5">
    <source>
        <dbReference type="SAM" id="MobiDB-lite"/>
    </source>
</evidence>
<feature type="transmembrane region" description="Helical" evidence="6">
    <location>
        <begin position="252"/>
        <end position="272"/>
    </location>
</feature>
<sequence length="364" mass="38428">MVQQESHNGRRIAAGVAATLISLACGTNYVYSAWAPQFAERLGLSSTESNFIGSFGNLGVYSLGVPVGIVLDRSGPRVFVLLGSALLAAGYFALHQAYDSGSGYVPALCFYSFVTGLGSCMAFAAAVKTSALNWPHHRGTATAFPVAAFGLSAFFFSSLGSVLFPGDPSAFLKLLSWGTFCCTLIGFFFLRTSPQAAYHPLACSDIHSPPDTVSSGSANRAPPGASKSSGLWPTESGVGSDFLAKRLHASRIWCLAIACVVFLAAQVSALVIQNPNFLGFVSGFSGLGYGLLFGVFPSLVTEAFGIRGLSQNWGFMTLAPVLSSSLFNLFYGQPAITQHTGYRSELVVRGFASLYTPYIMSDQP</sequence>
<accession>A0A2C5YQA9</accession>
<name>A0A2C5YQA9_9HYPO</name>
<reference evidence="8 9" key="1">
    <citation type="submission" date="2017-06" db="EMBL/GenBank/DDBJ databases">
        <title>Ant-infecting Ophiocordyceps genomes reveal a high diversity of potential behavioral manipulation genes and a possible major role for enterotoxins.</title>
        <authorList>
            <person name="De Bekker C."/>
            <person name="Evans H.C."/>
            <person name="Brachmann A."/>
            <person name="Hughes D.P."/>
        </authorList>
    </citation>
    <scope>NUCLEOTIDE SEQUENCE [LARGE SCALE GENOMIC DNA]</scope>
    <source>
        <strain evidence="8 9">Map16</strain>
    </source>
</reference>
<dbReference type="PANTHER" id="PTHR21576">
    <property type="entry name" value="UNCHARACTERIZED NODULIN-LIKE PROTEIN"/>
    <property type="match status" value="1"/>
</dbReference>
<feature type="transmembrane region" description="Helical" evidence="6">
    <location>
        <begin position="51"/>
        <end position="71"/>
    </location>
</feature>
<evidence type="ECO:0000256" key="3">
    <source>
        <dbReference type="ARBA" id="ARBA00022989"/>
    </source>
</evidence>